<keyword evidence="3 6" id="KW-1133">Transmembrane helix</keyword>
<feature type="compositionally biased region" description="Polar residues" evidence="5">
    <location>
        <begin position="11"/>
        <end position="21"/>
    </location>
</feature>
<dbReference type="PANTHER" id="PTHR31310:SF10">
    <property type="entry name" value="INOSITOLPHOSPHOTRANSFERASE AUR1_IPT1 DOMAIN-CONTAINING PROTEIN"/>
    <property type="match status" value="1"/>
</dbReference>
<evidence type="ECO:0000313" key="8">
    <source>
        <dbReference type="EMBL" id="EPE06627.1"/>
    </source>
</evidence>
<feature type="domain" description="Inositolphosphotransferase Aur1/Ipt1" evidence="7">
    <location>
        <begin position="160"/>
        <end position="286"/>
    </location>
</feature>
<reference evidence="8 9" key="1">
    <citation type="journal article" date="2013" name="BMC Genomics">
        <title>The genome and transcriptome of the pine saprophyte Ophiostoma piceae, and a comparison with the bark beetle-associated pine pathogen Grosmannia clavigera.</title>
        <authorList>
            <person name="Haridas S."/>
            <person name="Wang Y."/>
            <person name="Lim L."/>
            <person name="Massoumi Alamouti S."/>
            <person name="Jackman S."/>
            <person name="Docking R."/>
            <person name="Robertson G."/>
            <person name="Birol I."/>
            <person name="Bohlmann J."/>
            <person name="Breuil C."/>
        </authorList>
    </citation>
    <scope>NUCLEOTIDE SEQUENCE [LARGE SCALE GENOMIC DNA]</scope>
    <source>
        <strain evidence="8 9">UAMH 11346</strain>
    </source>
</reference>
<dbReference type="InterPro" id="IPR026841">
    <property type="entry name" value="Aur1/Ipt1"/>
</dbReference>
<accession>S3C1L3</accession>
<feature type="transmembrane region" description="Helical" evidence="6">
    <location>
        <begin position="182"/>
        <end position="201"/>
    </location>
</feature>
<evidence type="ECO:0000313" key="9">
    <source>
        <dbReference type="Proteomes" id="UP000016923"/>
    </source>
</evidence>
<feature type="region of interest" description="Disordered" evidence="5">
    <location>
        <begin position="1"/>
        <end position="23"/>
    </location>
</feature>
<dbReference type="PANTHER" id="PTHR31310">
    <property type="match status" value="1"/>
</dbReference>
<dbReference type="VEuPathDB" id="FungiDB:F503_02755"/>
<keyword evidence="2 6" id="KW-0812">Transmembrane</keyword>
<protein>
    <submittedName>
        <fullName evidence="8">Integral membrane protein</fullName>
    </submittedName>
</protein>
<feature type="transmembrane region" description="Helical" evidence="6">
    <location>
        <begin position="334"/>
        <end position="357"/>
    </location>
</feature>
<dbReference type="CDD" id="cd03386">
    <property type="entry name" value="PAP2_Aur1_like"/>
    <property type="match status" value="1"/>
</dbReference>
<dbReference type="Pfam" id="PF14378">
    <property type="entry name" value="PAP2_3"/>
    <property type="match status" value="1"/>
</dbReference>
<evidence type="ECO:0000256" key="2">
    <source>
        <dbReference type="ARBA" id="ARBA00022692"/>
    </source>
</evidence>
<evidence type="ECO:0000256" key="6">
    <source>
        <dbReference type="SAM" id="Phobius"/>
    </source>
</evidence>
<comment type="subcellular location">
    <subcellularLocation>
        <location evidence="1">Membrane</location>
        <topology evidence="1">Multi-pass membrane protein</topology>
    </subcellularLocation>
</comment>
<dbReference type="EMBL" id="KE148153">
    <property type="protein sequence ID" value="EPE06627.1"/>
    <property type="molecule type" value="Genomic_DNA"/>
</dbReference>
<name>S3C1L3_OPHP1</name>
<dbReference type="OrthoDB" id="2566866at2759"/>
<feature type="transmembrane region" description="Helical" evidence="6">
    <location>
        <begin position="306"/>
        <end position="328"/>
    </location>
</feature>
<dbReference type="HOGENOM" id="CLU_035756_2_0_1"/>
<dbReference type="Proteomes" id="UP000016923">
    <property type="component" value="Unassembled WGS sequence"/>
</dbReference>
<evidence type="ECO:0000256" key="4">
    <source>
        <dbReference type="ARBA" id="ARBA00023136"/>
    </source>
</evidence>
<feature type="region of interest" description="Disordered" evidence="5">
    <location>
        <begin position="49"/>
        <end position="69"/>
    </location>
</feature>
<dbReference type="OMA" id="DSSRWAH"/>
<organism evidence="8 9">
    <name type="scientific">Ophiostoma piceae (strain UAMH 11346)</name>
    <name type="common">Sap stain fungus</name>
    <dbReference type="NCBI Taxonomy" id="1262450"/>
    <lineage>
        <taxon>Eukaryota</taxon>
        <taxon>Fungi</taxon>
        <taxon>Dikarya</taxon>
        <taxon>Ascomycota</taxon>
        <taxon>Pezizomycotina</taxon>
        <taxon>Sordariomycetes</taxon>
        <taxon>Sordariomycetidae</taxon>
        <taxon>Ophiostomatales</taxon>
        <taxon>Ophiostomataceae</taxon>
        <taxon>Ophiostoma</taxon>
    </lineage>
</organism>
<keyword evidence="4 6" id="KW-0472">Membrane</keyword>
<proteinExistence type="predicted"/>
<keyword evidence="9" id="KW-1185">Reference proteome</keyword>
<evidence type="ECO:0000256" key="3">
    <source>
        <dbReference type="ARBA" id="ARBA00022989"/>
    </source>
</evidence>
<dbReference type="InterPro" id="IPR052185">
    <property type="entry name" value="IPC_Synthase-Related"/>
</dbReference>
<dbReference type="GO" id="GO:0016020">
    <property type="term" value="C:membrane"/>
    <property type="evidence" value="ECO:0007669"/>
    <property type="project" value="UniProtKB-SubCell"/>
</dbReference>
<dbReference type="STRING" id="1262450.S3C1L3"/>
<dbReference type="eggNOG" id="ENOG502RF04">
    <property type="taxonomic scope" value="Eukaryota"/>
</dbReference>
<evidence type="ECO:0000259" key="7">
    <source>
        <dbReference type="Pfam" id="PF14378"/>
    </source>
</evidence>
<evidence type="ECO:0000256" key="5">
    <source>
        <dbReference type="SAM" id="MobiDB-lite"/>
    </source>
</evidence>
<feature type="transmembrane region" description="Helical" evidence="6">
    <location>
        <begin position="265"/>
        <end position="285"/>
    </location>
</feature>
<evidence type="ECO:0000256" key="1">
    <source>
        <dbReference type="ARBA" id="ARBA00004141"/>
    </source>
</evidence>
<gene>
    <name evidence="8" type="ORF">F503_02755</name>
</gene>
<dbReference type="AlphaFoldDB" id="S3C1L3"/>
<feature type="transmembrane region" description="Helical" evidence="6">
    <location>
        <begin position="213"/>
        <end position="231"/>
    </location>
</feature>
<sequence length="378" mass="43478">MASITAPVPPSSNQDLGQPQFASHKWVEPIPQPESQSLGLLDQDKLEPFDEHELSDSSSDDLTKASKYPPKKRQCCGVVFKTPNSSRFANHRHSRFIQKFPFLLEMFYWAFNYTIYVSAKGLGELIFSTDGMWELAEKHGIAVLTFEHESPFSFLFPPREVAFQQFFLNGRQAMLSFLNRNYSWVHIPATISFLTWYYYAAPTHAHFAAVRRMMTLTNILSFAIFTAWPCMPPRLLPKEYGFFDTVRQDSAQSVWATGKFFNQLAAFPSLHFGYAFCVGVTMLYHSGIFRRRLGRREKRLSRFWQVFYLVAGVAYPGFVLTIIVATANHYWLDALAAAFVVGFSWLCNRVFLVLLPLEDLFLFCLRLEKPEPTTGRSK</sequence>